<dbReference type="EMBL" id="VSRR010001529">
    <property type="protein sequence ID" value="MPC25924.1"/>
    <property type="molecule type" value="Genomic_DNA"/>
</dbReference>
<feature type="region of interest" description="Disordered" evidence="1">
    <location>
        <begin position="21"/>
        <end position="48"/>
    </location>
</feature>
<gene>
    <name evidence="2" type="ORF">E2C01_019048</name>
</gene>
<evidence type="ECO:0000313" key="3">
    <source>
        <dbReference type="Proteomes" id="UP000324222"/>
    </source>
</evidence>
<evidence type="ECO:0000313" key="2">
    <source>
        <dbReference type="EMBL" id="MPC25924.1"/>
    </source>
</evidence>
<evidence type="ECO:0000256" key="1">
    <source>
        <dbReference type="SAM" id="MobiDB-lite"/>
    </source>
</evidence>
<keyword evidence="3" id="KW-1185">Reference proteome</keyword>
<organism evidence="2 3">
    <name type="scientific">Portunus trituberculatus</name>
    <name type="common">Swimming crab</name>
    <name type="synonym">Neptunus trituberculatus</name>
    <dbReference type="NCBI Taxonomy" id="210409"/>
    <lineage>
        <taxon>Eukaryota</taxon>
        <taxon>Metazoa</taxon>
        <taxon>Ecdysozoa</taxon>
        <taxon>Arthropoda</taxon>
        <taxon>Crustacea</taxon>
        <taxon>Multicrustacea</taxon>
        <taxon>Malacostraca</taxon>
        <taxon>Eumalacostraca</taxon>
        <taxon>Eucarida</taxon>
        <taxon>Decapoda</taxon>
        <taxon>Pleocyemata</taxon>
        <taxon>Brachyura</taxon>
        <taxon>Eubrachyura</taxon>
        <taxon>Portunoidea</taxon>
        <taxon>Portunidae</taxon>
        <taxon>Portuninae</taxon>
        <taxon>Portunus</taxon>
    </lineage>
</organism>
<dbReference type="AlphaFoldDB" id="A0A5B7DYS0"/>
<accession>A0A5B7DYS0</accession>
<protein>
    <submittedName>
        <fullName evidence="2">Uncharacterized protein</fullName>
    </submittedName>
</protein>
<comment type="caution">
    <text evidence="2">The sequence shown here is derived from an EMBL/GenBank/DDBJ whole genome shotgun (WGS) entry which is preliminary data.</text>
</comment>
<sequence length="68" mass="7830">MLGNKCVIFARPSSYLLTPVQGPPSLISTDPSHSRDKQSTRTQQQCHSVVHEDLKQHWGLLLMWKRFL</sequence>
<reference evidence="2 3" key="1">
    <citation type="submission" date="2019-05" db="EMBL/GenBank/DDBJ databases">
        <title>Another draft genome of Portunus trituberculatus and its Hox gene families provides insights of decapod evolution.</title>
        <authorList>
            <person name="Jeong J.-H."/>
            <person name="Song I."/>
            <person name="Kim S."/>
            <person name="Choi T."/>
            <person name="Kim D."/>
            <person name="Ryu S."/>
            <person name="Kim W."/>
        </authorList>
    </citation>
    <scope>NUCLEOTIDE SEQUENCE [LARGE SCALE GENOMIC DNA]</scope>
    <source>
        <tissue evidence="2">Muscle</tissue>
    </source>
</reference>
<dbReference type="Proteomes" id="UP000324222">
    <property type="component" value="Unassembled WGS sequence"/>
</dbReference>
<proteinExistence type="predicted"/>
<name>A0A5B7DYS0_PORTR</name>